<dbReference type="AlphaFoldDB" id="A0A553WA72"/>
<evidence type="ECO:0000313" key="2">
    <source>
        <dbReference type="Proteomes" id="UP000320160"/>
    </source>
</evidence>
<dbReference type="InterPro" id="IPR011990">
    <property type="entry name" value="TPR-like_helical_dom_sf"/>
</dbReference>
<dbReference type="EMBL" id="VKKU01000002">
    <property type="protein sequence ID" value="TSB01594.1"/>
    <property type="molecule type" value="Genomic_DNA"/>
</dbReference>
<dbReference type="Gene3D" id="1.25.40.10">
    <property type="entry name" value="Tetratricopeptide repeat domain"/>
    <property type="match status" value="1"/>
</dbReference>
<evidence type="ECO:0008006" key="3">
    <source>
        <dbReference type="Google" id="ProtNLM"/>
    </source>
</evidence>
<organism evidence="1 2">
    <name type="scientific">Sphingorhabdus contaminans</name>
    <dbReference type="NCBI Taxonomy" id="1343899"/>
    <lineage>
        <taxon>Bacteria</taxon>
        <taxon>Pseudomonadati</taxon>
        <taxon>Pseudomonadota</taxon>
        <taxon>Alphaproteobacteria</taxon>
        <taxon>Sphingomonadales</taxon>
        <taxon>Sphingomonadaceae</taxon>
        <taxon>Sphingorhabdus</taxon>
    </lineage>
</organism>
<evidence type="ECO:0000313" key="1">
    <source>
        <dbReference type="EMBL" id="TSB01594.1"/>
    </source>
</evidence>
<gene>
    <name evidence="1" type="ORF">FOM92_10435</name>
</gene>
<keyword evidence="2" id="KW-1185">Reference proteome</keyword>
<proteinExistence type="predicted"/>
<dbReference type="OrthoDB" id="7209629at2"/>
<sequence>MGKDDTPGGEPLSFSRAEPHLQPRAEFAAALREEKDFLVASGFFSKASTLLRLLEFLVEQTLTGLGDQLKSYSVAVDGLGRDPDFDSQVDSYPRVQILRLRKLLEAFYARQGLLERQCIYLKPGSYRVRLGPLKEAYPELAHAHSHIAASTIPEQGPLSSGLHMPHDIELDNDVISGTGRKLLPISEFESQGEGGVQTKAGYPTGSPYDVRIDSENASAPNPQPSQYHIWMKFWPWLYLAGGLVLTSLIASTLFSIQRPGTQPSQAFAVEKDAPLLLLQPVFSASDPQSTAVADGVYAQLADAIGRSWIVRLRLADPSALTADAIEPAYRLDGQLSEDSSAGKLLYLRLTDARTSDLFWSTRVELQSDKTLADNLGQSLAQLSGPFGVIAARETRKIGGRYGPGYSCLLGYLDYLVSRNAKVYAMLARCLTQAQSDARLDAVRLALYSFYILESERGRGPSSAQLSHALEIARQAVKTDPKEAYAHFALARIYFVSRRCAPGKRHSVHALEANPFDPILLAILGNFVANCGYVEGNAILDKAFAYRTPGESHARLSLILAAIWQRRPDRLDALREDSENANGTSAAYHHLCETLIAAALGETSEARKSWSNFKQAPHADRSSDERMLRSVIMSPEIRQRVLSLLERSGVR</sequence>
<dbReference type="Proteomes" id="UP000320160">
    <property type="component" value="Unassembled WGS sequence"/>
</dbReference>
<protein>
    <recommendedName>
        <fullName evidence="3">Tetratricopeptide repeat protein</fullName>
    </recommendedName>
</protein>
<dbReference type="SUPFAM" id="SSF48452">
    <property type="entry name" value="TPR-like"/>
    <property type="match status" value="1"/>
</dbReference>
<reference evidence="1 2" key="1">
    <citation type="submission" date="2019-07" db="EMBL/GenBank/DDBJ databases">
        <authorList>
            <person name="Park M."/>
        </authorList>
    </citation>
    <scope>NUCLEOTIDE SEQUENCE [LARGE SCALE GENOMIC DNA]</scope>
    <source>
        <strain evidence="1 2">KCTC32445</strain>
    </source>
</reference>
<accession>A0A553WA72</accession>
<dbReference type="RefSeq" id="WP_143776812.1">
    <property type="nucleotide sequence ID" value="NZ_VKKU01000002.1"/>
</dbReference>
<comment type="caution">
    <text evidence="1">The sequence shown here is derived from an EMBL/GenBank/DDBJ whole genome shotgun (WGS) entry which is preliminary data.</text>
</comment>
<name>A0A553WA72_9SPHN</name>